<reference evidence="1" key="1">
    <citation type="submission" date="2022-02" db="EMBL/GenBank/DDBJ databases">
        <title>Plant Genome Project.</title>
        <authorList>
            <person name="Zhang R.-G."/>
        </authorList>
    </citation>
    <scope>NUCLEOTIDE SEQUENCE</scope>
    <source>
        <strain evidence="1">AT1</strain>
    </source>
</reference>
<evidence type="ECO:0000313" key="1">
    <source>
        <dbReference type="EMBL" id="KAI8565443.1"/>
    </source>
</evidence>
<evidence type="ECO:0000313" key="2">
    <source>
        <dbReference type="Proteomes" id="UP001062846"/>
    </source>
</evidence>
<organism evidence="1 2">
    <name type="scientific">Rhododendron molle</name>
    <name type="common">Chinese azalea</name>
    <name type="synonym">Azalea mollis</name>
    <dbReference type="NCBI Taxonomy" id="49168"/>
    <lineage>
        <taxon>Eukaryota</taxon>
        <taxon>Viridiplantae</taxon>
        <taxon>Streptophyta</taxon>
        <taxon>Embryophyta</taxon>
        <taxon>Tracheophyta</taxon>
        <taxon>Spermatophyta</taxon>
        <taxon>Magnoliopsida</taxon>
        <taxon>eudicotyledons</taxon>
        <taxon>Gunneridae</taxon>
        <taxon>Pentapetalae</taxon>
        <taxon>asterids</taxon>
        <taxon>Ericales</taxon>
        <taxon>Ericaceae</taxon>
        <taxon>Ericoideae</taxon>
        <taxon>Rhodoreae</taxon>
        <taxon>Rhododendron</taxon>
    </lineage>
</organism>
<proteinExistence type="predicted"/>
<protein>
    <submittedName>
        <fullName evidence="1">Uncharacterized protein</fullName>
    </submittedName>
</protein>
<comment type="caution">
    <text evidence="1">The sequence shown here is derived from an EMBL/GenBank/DDBJ whole genome shotgun (WGS) entry which is preliminary data.</text>
</comment>
<gene>
    <name evidence="1" type="ORF">RHMOL_Rhmol03G0259600</name>
</gene>
<dbReference type="Proteomes" id="UP001062846">
    <property type="component" value="Chromosome 3"/>
</dbReference>
<dbReference type="EMBL" id="CM046390">
    <property type="protein sequence ID" value="KAI8565443.1"/>
    <property type="molecule type" value="Genomic_DNA"/>
</dbReference>
<keyword evidence="2" id="KW-1185">Reference proteome</keyword>
<sequence>MPFLLNKRLRSDDHDVVNKDTVDTVSPVTAAGGGFCAIPMRPNFGQVWSFVAVPNMVVPKCSRLRFPEDSFSSNPWGRCRRLGLGITSQ</sequence>
<accession>A0ACC0PIA6</accession>
<name>A0ACC0PIA6_RHOML</name>